<accession>A0A4E9FNU9</accession>
<evidence type="ECO:0000313" key="3">
    <source>
        <dbReference type="WBParaSite" id="Bm10023.1"/>
    </source>
</evidence>
<dbReference type="GeneID" id="66057408"/>
<accession>A0A5S6P6T6</accession>
<reference evidence="2" key="1">
    <citation type="journal article" date="2007" name="Science">
        <title>Draft genome of the filarial nematode parasite Brugia malayi.</title>
        <authorList>
            <person name="Ghedin E."/>
            <person name="Wang S."/>
            <person name="Spiro D."/>
            <person name="Caler E."/>
            <person name="Zhao Q."/>
            <person name="Crabtree J."/>
            <person name="Allen J.E."/>
            <person name="Delcher A.L."/>
            <person name="Guiliano D.B."/>
            <person name="Miranda-Saavedra D."/>
            <person name="Angiuoli S.V."/>
            <person name="Creasy T."/>
            <person name="Amedeo P."/>
            <person name="Haas B."/>
            <person name="El-Sayed N.M."/>
            <person name="Wortman J.R."/>
            <person name="Feldblyum T."/>
            <person name="Tallon L."/>
            <person name="Schatz M."/>
            <person name="Shumway M."/>
            <person name="Koo H."/>
            <person name="Salzberg S.L."/>
            <person name="Schobel S."/>
            <person name="Pertea M."/>
            <person name="Pop M."/>
            <person name="White O."/>
            <person name="Barton G.J."/>
            <person name="Carlow C.K."/>
            <person name="Crawford M.J."/>
            <person name="Daub J."/>
            <person name="Dimmic M.W."/>
            <person name="Estes C.F."/>
            <person name="Foster J.M."/>
            <person name="Ganatra M."/>
            <person name="Gregory W.F."/>
            <person name="Johnson N.M."/>
            <person name="Jin J."/>
            <person name="Komuniecki R."/>
            <person name="Korf I."/>
            <person name="Kumar S."/>
            <person name="Laney S."/>
            <person name="Li B.W."/>
            <person name="Li W."/>
            <person name="Lindblom T.H."/>
            <person name="Lustigman S."/>
            <person name="Ma D."/>
            <person name="Maina C.V."/>
            <person name="Martin D.M."/>
            <person name="McCarter J.P."/>
            <person name="McReynolds L."/>
            <person name="Mitreva M."/>
            <person name="Nutman T.B."/>
            <person name="Parkinson J."/>
            <person name="Peregrin-Alvarez J.M."/>
            <person name="Poole C."/>
            <person name="Ren Q."/>
            <person name="Saunders L."/>
            <person name="Sluder A.E."/>
            <person name="Smith K."/>
            <person name="Stanke M."/>
            <person name="Unnasch T.R."/>
            <person name="Ware J."/>
            <person name="Wei A.D."/>
            <person name="Weil G."/>
            <person name="Williams D.J."/>
            <person name="Zhang Y."/>
            <person name="Williams S.A."/>
            <person name="Fraser-Liggett C."/>
            <person name="Slatko B."/>
            <person name="Blaxter M.L."/>
            <person name="Scott A.L."/>
        </authorList>
    </citation>
    <scope>NUCLEOTIDE SEQUENCE</scope>
    <source>
        <strain evidence="2">FR3</strain>
    </source>
</reference>
<dbReference type="RefSeq" id="XP_042937586.1">
    <property type="nucleotide sequence ID" value="XM_043081652.1"/>
</dbReference>
<dbReference type="EMBL" id="CAAKNF010000195">
    <property type="protein sequence ID" value="VIO98166.1"/>
    <property type="molecule type" value="Genomic_DNA"/>
</dbReference>
<dbReference type="KEGG" id="bmy:BM_BM10023"/>
<reference evidence="1" key="2">
    <citation type="submission" date="2019-04" db="EMBL/GenBank/DDBJ databases">
        <authorList>
            <person name="Howe K."/>
            <person name="Paulini M."/>
            <person name="Williams G."/>
        </authorList>
    </citation>
    <scope>NUCLEOTIDE SEQUENCE [LARGE SCALE GENOMIC DNA]</scope>
    <source>
        <strain evidence="1">FR3</strain>
    </source>
</reference>
<dbReference type="CTD" id="66057408"/>
<dbReference type="WBParaSite" id="Bm10023.1">
    <property type="protein sequence ID" value="Bm10023.1"/>
    <property type="gene ID" value="WBGene00230284"/>
</dbReference>
<evidence type="ECO:0000313" key="2">
    <source>
        <dbReference type="Proteomes" id="UP000006672"/>
    </source>
</evidence>
<name>A0A4E9FNU9_BRUMA</name>
<reference evidence="3" key="3">
    <citation type="submission" date="2019-12" db="UniProtKB">
        <authorList>
            <consortium name="WormBaseParasite"/>
        </authorList>
    </citation>
    <scope>IDENTIFICATION</scope>
</reference>
<protein>
    <submittedName>
        <fullName evidence="1 3">Uncharacterized protein</fullName>
    </submittedName>
</protein>
<keyword evidence="2" id="KW-1185">Reference proteome</keyword>
<sequence length="47" mass="4755">MFLPEPICESPSINLVDENASGSVTLPMRSVSNAVAVAVAVIAVIAA</sequence>
<dbReference type="Proteomes" id="UP000006672">
    <property type="component" value="Unassembled WGS sequence"/>
</dbReference>
<evidence type="ECO:0000313" key="1">
    <source>
        <dbReference type="EMBL" id="VIO98166.1"/>
    </source>
</evidence>
<gene>
    <name evidence="1 3" type="primary">Bm10023</name>
    <name evidence="1" type="ORF">BM_BM10023</name>
</gene>
<proteinExistence type="predicted"/>
<organism evidence="1">
    <name type="scientific">Brugia malayi</name>
    <name type="common">Filarial nematode worm</name>
    <dbReference type="NCBI Taxonomy" id="6279"/>
    <lineage>
        <taxon>Eukaryota</taxon>
        <taxon>Metazoa</taxon>
        <taxon>Ecdysozoa</taxon>
        <taxon>Nematoda</taxon>
        <taxon>Chromadorea</taxon>
        <taxon>Rhabditida</taxon>
        <taxon>Spirurina</taxon>
        <taxon>Spiruromorpha</taxon>
        <taxon>Filarioidea</taxon>
        <taxon>Onchocercidae</taxon>
        <taxon>Brugia</taxon>
    </lineage>
</organism>
<dbReference type="AlphaFoldDB" id="A0A4E9FNU9"/>